<dbReference type="OrthoDB" id="5788260at2759"/>
<feature type="transmembrane region" description="Helical" evidence="1">
    <location>
        <begin position="43"/>
        <end position="59"/>
    </location>
</feature>
<keyword evidence="1" id="KW-0812">Transmembrane</keyword>
<dbReference type="Proteomes" id="UP000038040">
    <property type="component" value="Unplaced"/>
</dbReference>
<protein>
    <submittedName>
        <fullName evidence="2 5">Uncharacterized protein</fullName>
    </submittedName>
</protein>
<keyword evidence="1" id="KW-0472">Membrane</keyword>
<evidence type="ECO:0000313" key="5">
    <source>
        <dbReference type="WBParaSite" id="DME_0000593301-mRNA-1"/>
    </source>
</evidence>
<reference evidence="2 4" key="2">
    <citation type="submission" date="2018-11" db="EMBL/GenBank/DDBJ databases">
        <authorList>
            <consortium name="Pathogen Informatics"/>
        </authorList>
    </citation>
    <scope>NUCLEOTIDE SEQUENCE [LARGE SCALE GENOMIC DNA]</scope>
</reference>
<dbReference type="EMBL" id="UYYG01000009">
    <property type="protein sequence ID" value="VDN50899.1"/>
    <property type="molecule type" value="Genomic_DNA"/>
</dbReference>
<accession>A0A0N4UEV8</accession>
<name>A0A0N4UEV8_DRAME</name>
<keyword evidence="4" id="KW-1185">Reference proteome</keyword>
<dbReference type="AlphaFoldDB" id="A0A0N4UEV8"/>
<evidence type="ECO:0000313" key="3">
    <source>
        <dbReference type="Proteomes" id="UP000038040"/>
    </source>
</evidence>
<organism evidence="3 5">
    <name type="scientific">Dracunculus medinensis</name>
    <name type="common">Guinea worm</name>
    <dbReference type="NCBI Taxonomy" id="318479"/>
    <lineage>
        <taxon>Eukaryota</taxon>
        <taxon>Metazoa</taxon>
        <taxon>Ecdysozoa</taxon>
        <taxon>Nematoda</taxon>
        <taxon>Chromadorea</taxon>
        <taxon>Rhabditida</taxon>
        <taxon>Spirurina</taxon>
        <taxon>Dracunculoidea</taxon>
        <taxon>Dracunculidae</taxon>
        <taxon>Dracunculus</taxon>
    </lineage>
</organism>
<proteinExistence type="predicted"/>
<evidence type="ECO:0000313" key="2">
    <source>
        <dbReference type="EMBL" id="VDN50899.1"/>
    </source>
</evidence>
<evidence type="ECO:0000256" key="1">
    <source>
        <dbReference type="SAM" id="Phobius"/>
    </source>
</evidence>
<dbReference type="WBParaSite" id="DME_0000593301-mRNA-1">
    <property type="protein sequence ID" value="DME_0000593301-mRNA-1"/>
    <property type="gene ID" value="DME_0000593301"/>
</dbReference>
<feature type="transmembrane region" description="Helical" evidence="1">
    <location>
        <begin position="80"/>
        <end position="108"/>
    </location>
</feature>
<gene>
    <name evidence="2" type="ORF">DME_LOCUS872</name>
</gene>
<keyword evidence="1" id="KW-1133">Transmembrane helix</keyword>
<dbReference type="Proteomes" id="UP000274756">
    <property type="component" value="Unassembled WGS sequence"/>
</dbReference>
<reference evidence="5" key="1">
    <citation type="submission" date="2017-02" db="UniProtKB">
        <authorList>
            <consortium name="WormBaseParasite"/>
        </authorList>
    </citation>
    <scope>IDENTIFICATION</scope>
</reference>
<sequence>MCYFHILINNFFYFFSKCISNCRNIEYHTKFNLAQYIHTHTNVKKRMVCLIFILFIFNMKYESSQIANGKPEIIFLYEKLLVPLGAIIAAAIGVPLFVMICLFIAIWFQELGIF</sequence>
<evidence type="ECO:0000313" key="4">
    <source>
        <dbReference type="Proteomes" id="UP000274756"/>
    </source>
</evidence>